<evidence type="ECO:0000313" key="5">
    <source>
        <dbReference type="Proteomes" id="UP000277921"/>
    </source>
</evidence>
<keyword evidence="2" id="KW-0812">Transmembrane</keyword>
<comment type="caution">
    <text evidence="4">The sequence shown here is derived from an EMBL/GenBank/DDBJ whole genome shotgun (WGS) entry which is preliminary data.</text>
</comment>
<evidence type="ECO:0000259" key="3">
    <source>
        <dbReference type="Pfam" id="PF09850"/>
    </source>
</evidence>
<dbReference type="NCBIfam" id="TIGR03349">
    <property type="entry name" value="IV_VI_DotU"/>
    <property type="match status" value="1"/>
</dbReference>
<dbReference type="EMBL" id="QTQV01000007">
    <property type="protein sequence ID" value="RQT16336.1"/>
    <property type="molecule type" value="Genomic_DNA"/>
</dbReference>
<organism evidence="4 5">
    <name type="scientific">Burkholderia contaminans</name>
    <dbReference type="NCBI Taxonomy" id="488447"/>
    <lineage>
        <taxon>Bacteria</taxon>
        <taxon>Pseudomonadati</taxon>
        <taxon>Pseudomonadota</taxon>
        <taxon>Betaproteobacteria</taxon>
        <taxon>Burkholderiales</taxon>
        <taxon>Burkholderiaceae</taxon>
        <taxon>Burkholderia</taxon>
        <taxon>Burkholderia cepacia complex</taxon>
    </lineage>
</organism>
<evidence type="ECO:0000256" key="1">
    <source>
        <dbReference type="SAM" id="MobiDB-lite"/>
    </source>
</evidence>
<protein>
    <submittedName>
        <fullName evidence="4">DotU family type IV/VI secretion system protein</fullName>
    </submittedName>
</protein>
<dbReference type="Pfam" id="PF09850">
    <property type="entry name" value="DotU"/>
    <property type="match status" value="1"/>
</dbReference>
<sequence>MTTTVPLDDPRTLRSRPAPGHAAADVLSQTVGYQRIEQLNGDPDLSFQLRGHGWNPLVDGAQPLLALVIRLRRLERCDDIGKLYQTVRDQISALDEEIRQHSYDSATQLAFRYALCAFIDEAVMATPWGGSDSVWAKRSLLSHFHNETWGGEKFFTVLTRMLVEPAKYRDVLEFKYLCLCLGFTGKYGVRNNRDESLNHIIDRLHHVLRGLRGDVPEKLTDGGRNIATRRYRLGGQLPWWTPWACALVLLTGAYAYFSIQLDSSTGQVLRALDATLKR</sequence>
<evidence type="ECO:0000256" key="2">
    <source>
        <dbReference type="SAM" id="Phobius"/>
    </source>
</evidence>
<accession>A0A3N8QAN8</accession>
<dbReference type="PANTHER" id="PTHR38033:SF1">
    <property type="entry name" value="DOTU FAMILY TYPE IV_VI SECRETION SYSTEM PROTEIN"/>
    <property type="match status" value="1"/>
</dbReference>
<dbReference type="InterPro" id="IPR038522">
    <property type="entry name" value="T4/T6SS_DotU_sf"/>
</dbReference>
<feature type="region of interest" description="Disordered" evidence="1">
    <location>
        <begin position="1"/>
        <end position="20"/>
    </location>
</feature>
<dbReference type="AlphaFoldDB" id="A0A3N8QAN8"/>
<proteinExistence type="predicted"/>
<feature type="domain" description="Type IV / VI secretion system DotU" evidence="3">
    <location>
        <begin position="56"/>
        <end position="259"/>
    </location>
</feature>
<dbReference type="RefSeq" id="WP_124578957.1">
    <property type="nucleotide sequence ID" value="NZ_QTQV01000007.1"/>
</dbReference>
<gene>
    <name evidence="4" type="ORF">DF051_14440</name>
</gene>
<keyword evidence="2" id="KW-1133">Transmembrane helix</keyword>
<dbReference type="PANTHER" id="PTHR38033">
    <property type="entry name" value="MEMBRANE PROTEIN-RELATED"/>
    <property type="match status" value="1"/>
</dbReference>
<name>A0A3N8QAN8_9BURK</name>
<keyword evidence="2" id="KW-0472">Membrane</keyword>
<dbReference type="Gene3D" id="1.25.40.590">
    <property type="entry name" value="Type IV / VI secretion system, DotU"/>
    <property type="match status" value="1"/>
</dbReference>
<dbReference type="Proteomes" id="UP000277921">
    <property type="component" value="Unassembled WGS sequence"/>
</dbReference>
<dbReference type="NCBIfam" id="NF038228">
    <property type="entry name" value="IcmH_DotU_IVB"/>
    <property type="match status" value="1"/>
</dbReference>
<dbReference type="InterPro" id="IPR017732">
    <property type="entry name" value="T4/T6SS_DotU"/>
</dbReference>
<feature type="transmembrane region" description="Helical" evidence="2">
    <location>
        <begin position="239"/>
        <end position="257"/>
    </location>
</feature>
<evidence type="ECO:0000313" key="4">
    <source>
        <dbReference type="EMBL" id="RQT16336.1"/>
    </source>
</evidence>
<reference evidence="4 5" key="1">
    <citation type="submission" date="2018-08" db="EMBL/GenBank/DDBJ databases">
        <title>Comparative analysis of Burkholderia isolates from Puerto Rico.</title>
        <authorList>
            <person name="Hall C."/>
            <person name="Sahl J."/>
            <person name="Wagner D."/>
        </authorList>
    </citation>
    <scope>NUCLEOTIDE SEQUENCE [LARGE SCALE GENOMIC DNA]</scope>
    <source>
        <strain evidence="4 5">Bp9025</strain>
    </source>
</reference>